<feature type="transmembrane region" description="Helical" evidence="5">
    <location>
        <begin position="238"/>
        <end position="258"/>
    </location>
</feature>
<organism evidence="7 8">
    <name type="scientific">Rhodonellum ikkaensis</name>
    <dbReference type="NCBI Taxonomy" id="336829"/>
    <lineage>
        <taxon>Bacteria</taxon>
        <taxon>Pseudomonadati</taxon>
        <taxon>Bacteroidota</taxon>
        <taxon>Cytophagia</taxon>
        <taxon>Cytophagales</taxon>
        <taxon>Cytophagaceae</taxon>
        <taxon>Rhodonellum</taxon>
    </lineage>
</organism>
<feature type="transmembrane region" description="Helical" evidence="5">
    <location>
        <begin position="290"/>
        <end position="308"/>
    </location>
</feature>
<dbReference type="Pfam" id="PF01699">
    <property type="entry name" value="Na_Ca_ex"/>
    <property type="match status" value="2"/>
</dbReference>
<feature type="transmembrane region" description="Helical" evidence="5">
    <location>
        <begin position="164"/>
        <end position="183"/>
    </location>
</feature>
<evidence type="ECO:0000259" key="6">
    <source>
        <dbReference type="Pfam" id="PF01699"/>
    </source>
</evidence>
<keyword evidence="3 5" id="KW-1133">Transmembrane helix</keyword>
<feature type="transmembrane region" description="Helical" evidence="5">
    <location>
        <begin position="127"/>
        <end position="143"/>
    </location>
</feature>
<dbReference type="InterPro" id="IPR004481">
    <property type="entry name" value="K/Na/Ca-exchanger"/>
</dbReference>
<comment type="caution">
    <text evidence="7">The sequence shown here is derived from an EMBL/GenBank/DDBJ whole genome shotgun (WGS) entry which is preliminary data.</text>
</comment>
<dbReference type="Proteomes" id="UP000199663">
    <property type="component" value="Unassembled WGS sequence"/>
</dbReference>
<dbReference type="Gene3D" id="1.20.1420.30">
    <property type="entry name" value="NCX, central ion-binding region"/>
    <property type="match status" value="1"/>
</dbReference>
<feature type="transmembrane region" description="Helical" evidence="5">
    <location>
        <begin position="76"/>
        <end position="94"/>
    </location>
</feature>
<dbReference type="Gene3D" id="6.10.280.80">
    <property type="entry name" value="NCX, peripheral helical region"/>
    <property type="match status" value="1"/>
</dbReference>
<evidence type="ECO:0000313" key="7">
    <source>
        <dbReference type="EMBL" id="SDY72210.1"/>
    </source>
</evidence>
<evidence type="ECO:0000256" key="3">
    <source>
        <dbReference type="ARBA" id="ARBA00022989"/>
    </source>
</evidence>
<keyword evidence="4 5" id="KW-0472">Membrane</keyword>
<dbReference type="PANTHER" id="PTHR10846:SF8">
    <property type="entry name" value="INNER MEMBRANE PROTEIN YRBG"/>
    <property type="match status" value="1"/>
</dbReference>
<feature type="transmembrane region" description="Helical" evidence="5">
    <location>
        <begin position="203"/>
        <end position="226"/>
    </location>
</feature>
<keyword evidence="2 5" id="KW-0812">Transmembrane</keyword>
<feature type="transmembrane region" description="Helical" evidence="5">
    <location>
        <begin position="264"/>
        <end position="283"/>
    </location>
</feature>
<feature type="domain" description="Sodium/calcium exchanger membrane region" evidence="6">
    <location>
        <begin position="3"/>
        <end position="142"/>
    </location>
</feature>
<comment type="subcellular location">
    <subcellularLocation>
        <location evidence="1">Membrane</location>
        <topology evidence="1">Multi-pass membrane protein</topology>
    </subcellularLocation>
</comment>
<reference evidence="7 8" key="1">
    <citation type="submission" date="2016-10" db="EMBL/GenBank/DDBJ databases">
        <authorList>
            <person name="Varghese N."/>
            <person name="Submissions S."/>
        </authorList>
    </citation>
    <scope>NUCLEOTIDE SEQUENCE [LARGE SCALE GENOMIC DNA]</scope>
    <source>
        <strain evidence="7 8">DSM 17997</strain>
    </source>
</reference>
<evidence type="ECO:0000313" key="8">
    <source>
        <dbReference type="Proteomes" id="UP000199663"/>
    </source>
</evidence>
<accession>A0A1H3M669</accession>
<dbReference type="RefSeq" id="WP_019596783.1">
    <property type="nucleotide sequence ID" value="NZ_FNQC01000002.1"/>
</dbReference>
<evidence type="ECO:0000256" key="2">
    <source>
        <dbReference type="ARBA" id="ARBA00022692"/>
    </source>
</evidence>
<gene>
    <name evidence="7" type="ORF">SAMN05444412_102365</name>
</gene>
<evidence type="ECO:0000256" key="4">
    <source>
        <dbReference type="ARBA" id="ARBA00023136"/>
    </source>
</evidence>
<name>A0A1H3M669_9BACT</name>
<proteinExistence type="predicted"/>
<dbReference type="NCBIfam" id="TIGR00367">
    <property type="entry name" value="calcium/sodium antiporter"/>
    <property type="match status" value="1"/>
</dbReference>
<dbReference type="InterPro" id="IPR044880">
    <property type="entry name" value="NCX_ion-bd_dom_sf"/>
</dbReference>
<sequence>MIYLLLVIGLVILLAGGKLLVDGASALAAKLGLSAGLIGLTVVSFGTSAPELLVSVSAALKGNSDISLGNVIGSNITNISLVLGISAIVFPIAIHKSVLKLDYLFMLLSSLLFYILSFNGLISRIEGILFVILLVVLNWYFFRKLKGPAAELDEEETENLKKSPIWKAIALVLGGVLGLYFGADLFVDNAVEISKIFGISERVIGVTVIAIGTSLPELTTSIIAAINKKTDIAIGNILGSNIMNILAIIGITALVQPISVSEVFLKQDFIWMLALTLLLFPILRTKLRISRWEGMLLVMVYAVYIFTIL</sequence>
<feature type="domain" description="Sodium/calcium exchanger membrane region" evidence="6">
    <location>
        <begin position="168"/>
        <end position="308"/>
    </location>
</feature>
<protein>
    <submittedName>
        <fullName evidence="7">Cation:H+ antiporter</fullName>
    </submittedName>
</protein>
<dbReference type="PANTHER" id="PTHR10846">
    <property type="entry name" value="SODIUM/POTASSIUM/CALCIUM EXCHANGER"/>
    <property type="match status" value="1"/>
</dbReference>
<evidence type="ECO:0000256" key="1">
    <source>
        <dbReference type="ARBA" id="ARBA00004141"/>
    </source>
</evidence>
<keyword evidence="8" id="KW-1185">Reference proteome</keyword>
<dbReference type="InterPro" id="IPR004837">
    <property type="entry name" value="NaCa_Exmemb"/>
</dbReference>
<evidence type="ECO:0000256" key="5">
    <source>
        <dbReference type="SAM" id="Phobius"/>
    </source>
</evidence>
<dbReference type="EMBL" id="FNQC01000002">
    <property type="protein sequence ID" value="SDY72210.1"/>
    <property type="molecule type" value="Genomic_DNA"/>
</dbReference>